<proteinExistence type="predicted"/>
<accession>A0ABU2AF33</accession>
<protein>
    <submittedName>
        <fullName evidence="3">Arsenate reductase</fullName>
        <ecNumber evidence="3">1.20.4.1</ecNumber>
    </submittedName>
</protein>
<dbReference type="EC" id="1.20.4.1" evidence="3"/>
<dbReference type="SMART" id="SM00226">
    <property type="entry name" value="LMWPc"/>
    <property type="match status" value="1"/>
</dbReference>
<name>A0ABU2AF33_9BURK</name>
<gene>
    <name evidence="3" type="ORF">J2X21_004974</name>
</gene>
<evidence type="ECO:0000313" key="4">
    <source>
        <dbReference type="Proteomes" id="UP001180825"/>
    </source>
</evidence>
<dbReference type="GO" id="GO:0008794">
    <property type="term" value="F:arsenate reductase (glutaredoxin) activity"/>
    <property type="evidence" value="ECO:0007669"/>
    <property type="project" value="UniProtKB-EC"/>
</dbReference>
<dbReference type="Proteomes" id="UP001180825">
    <property type="component" value="Unassembled WGS sequence"/>
</dbReference>
<feature type="domain" description="Phosphotyrosine protein phosphatase I" evidence="2">
    <location>
        <begin position="6"/>
        <end position="144"/>
    </location>
</feature>
<dbReference type="PANTHER" id="PTHR43428">
    <property type="entry name" value="ARSENATE REDUCTASE"/>
    <property type="match status" value="1"/>
</dbReference>
<sequence length="164" mass="17858">MPGKTFNVLFICTGNSARSIMAEGLMNSLSQGRFKAWSAGSHPAPAVNPLALQTLANLHVPTDGFRSKNWDEFAAPGTPIMDFVFTVCDSAAGEMCPVWPGQPMTAHWGVPDPAALQGSEEVRLQAFRDVSVTLKRRIELLLALPLHKLEPLAIQHEIQQIGTR</sequence>
<dbReference type="EMBL" id="JAVDXV010000011">
    <property type="protein sequence ID" value="MDR7335807.1"/>
    <property type="molecule type" value="Genomic_DNA"/>
</dbReference>
<reference evidence="3 4" key="1">
    <citation type="submission" date="2023-07" db="EMBL/GenBank/DDBJ databases">
        <title>Sorghum-associated microbial communities from plants grown in Nebraska, USA.</title>
        <authorList>
            <person name="Schachtman D."/>
        </authorList>
    </citation>
    <scope>NUCLEOTIDE SEQUENCE [LARGE SCALE GENOMIC DNA]</scope>
    <source>
        <strain evidence="3 4">BE316</strain>
    </source>
</reference>
<dbReference type="InterPro" id="IPR036196">
    <property type="entry name" value="Ptyr_pPase_sf"/>
</dbReference>
<dbReference type="PANTHER" id="PTHR43428:SF1">
    <property type="entry name" value="ARSENATE REDUCTASE"/>
    <property type="match status" value="1"/>
</dbReference>
<dbReference type="Gene3D" id="3.40.50.2300">
    <property type="match status" value="1"/>
</dbReference>
<evidence type="ECO:0000313" key="3">
    <source>
        <dbReference type="EMBL" id="MDR7335807.1"/>
    </source>
</evidence>
<organism evidence="3 4">
    <name type="scientific">Roseateles asaccharophilus</name>
    <dbReference type="NCBI Taxonomy" id="582607"/>
    <lineage>
        <taxon>Bacteria</taxon>
        <taxon>Pseudomonadati</taxon>
        <taxon>Pseudomonadota</taxon>
        <taxon>Betaproteobacteria</taxon>
        <taxon>Burkholderiales</taxon>
        <taxon>Sphaerotilaceae</taxon>
        <taxon>Roseateles</taxon>
    </lineage>
</organism>
<keyword evidence="3" id="KW-0560">Oxidoreductase</keyword>
<comment type="caution">
    <text evidence="3">The sequence shown here is derived from an EMBL/GenBank/DDBJ whole genome shotgun (WGS) entry which is preliminary data.</text>
</comment>
<dbReference type="Pfam" id="PF01451">
    <property type="entry name" value="LMWPc"/>
    <property type="match status" value="1"/>
</dbReference>
<dbReference type="RefSeq" id="WP_310332810.1">
    <property type="nucleotide sequence ID" value="NZ_JAVDXV010000011.1"/>
</dbReference>
<keyword evidence="4" id="KW-1185">Reference proteome</keyword>
<keyword evidence="1" id="KW-0059">Arsenical resistance</keyword>
<dbReference type="SUPFAM" id="SSF52788">
    <property type="entry name" value="Phosphotyrosine protein phosphatases I"/>
    <property type="match status" value="1"/>
</dbReference>
<evidence type="ECO:0000259" key="2">
    <source>
        <dbReference type="SMART" id="SM00226"/>
    </source>
</evidence>
<evidence type="ECO:0000256" key="1">
    <source>
        <dbReference type="ARBA" id="ARBA00022849"/>
    </source>
</evidence>
<dbReference type="CDD" id="cd16345">
    <property type="entry name" value="LMWP_ArsC"/>
    <property type="match status" value="1"/>
</dbReference>
<dbReference type="InterPro" id="IPR023485">
    <property type="entry name" value="Ptyr_pPase"/>
</dbReference>